<dbReference type="Pfam" id="PF00239">
    <property type="entry name" value="Resolvase"/>
    <property type="match status" value="1"/>
</dbReference>
<dbReference type="Gene3D" id="3.90.1750.20">
    <property type="entry name" value="Putative Large Serine Recombinase, Chain B, Domain 2"/>
    <property type="match status" value="1"/>
</dbReference>
<dbReference type="Pfam" id="PF07508">
    <property type="entry name" value="Recombinase"/>
    <property type="match status" value="1"/>
</dbReference>
<dbReference type="PANTHER" id="PTHR30461:SF23">
    <property type="entry name" value="DNA RECOMBINASE-RELATED"/>
    <property type="match status" value="1"/>
</dbReference>
<dbReference type="InterPro" id="IPR036162">
    <property type="entry name" value="Resolvase-like_N_sf"/>
</dbReference>
<sequence length="537" mass="57604">MAEPTIRCAVYTRKSSEEGLEQSFNSLHAQREACEAYIASQKHEGWQLIPTAYDDGGFSGGSMERPGLKALLADVEAGLIDTVVVYKVDRLTRALSDFARMVDRFDARKVSFVSVTQAFNTTTSMGRLTLNVLLSFAQFEREVTGERIRDKIAASKAKGMWMGGAVPLGYDVVDRLLVINAPEAEQVRDLFRMYLKHRNVDALVAAADAAGIRSKSRVSASGRTSGGSKLGRGSLYSILANPIYAGEIGHKGKRFPGQHERIVPADLYDPVQQLLATNRRKALGSTSTGSGLILSGLVHDAAGNRMTATHTGKANRRYCYYASAMTRVPSGDLDSLVLGELQDTLASPPRLATALPSLELVSPTVIAKAAALATRLAGNDTAAKHKLVGDMVERADVTEAGVTTTFRLEPLGLAGKTGCIVTQATLGRAKARLSLVVPGHCNPKPDSSLIAIIAQARGWLGELTSGRQTSIHGVAKASEVTPAYIRQHIGAGFLAPDLVTRIVEGRQPTWLTLTRLTDMLPLPADWSAQRALFAAQN</sequence>
<evidence type="ECO:0000259" key="2">
    <source>
        <dbReference type="PROSITE" id="PS51737"/>
    </source>
</evidence>
<reference evidence="3 4" key="1">
    <citation type="journal article" date="2013" name="Int. J. Syst. Evol. Microbiol.">
        <title>Sphingomonas kyungheensis sp. nov., a bacterium with ginsenoside-converting activity isolated from soil of a ginseng field.</title>
        <authorList>
            <person name="Son H.M."/>
            <person name="Yang J.E."/>
            <person name="Park Y."/>
            <person name="Han C.K."/>
            <person name="Kim S.G."/>
            <person name="Kook M."/>
            <person name="Yi T.H."/>
        </authorList>
    </citation>
    <scope>NUCLEOTIDE SEQUENCE [LARGE SCALE GENOMIC DNA]</scope>
    <source>
        <strain evidence="3 4">LMG 26582</strain>
    </source>
</reference>
<dbReference type="InterPro" id="IPR038109">
    <property type="entry name" value="DNA_bind_recomb_sf"/>
</dbReference>
<dbReference type="CDD" id="cd03768">
    <property type="entry name" value="SR_ResInv"/>
    <property type="match status" value="1"/>
</dbReference>
<dbReference type="SMART" id="SM00857">
    <property type="entry name" value="Resolvase"/>
    <property type="match status" value="1"/>
</dbReference>
<name>A0ABU8H6I0_9SPHN</name>
<dbReference type="Proteomes" id="UP001367771">
    <property type="component" value="Unassembled WGS sequence"/>
</dbReference>
<evidence type="ECO:0000313" key="3">
    <source>
        <dbReference type="EMBL" id="MEI5688637.1"/>
    </source>
</evidence>
<keyword evidence="4" id="KW-1185">Reference proteome</keyword>
<dbReference type="PROSITE" id="PS51736">
    <property type="entry name" value="RECOMBINASES_3"/>
    <property type="match status" value="1"/>
</dbReference>
<accession>A0ABU8H6I0</accession>
<dbReference type="RefSeq" id="WP_336545953.1">
    <property type="nucleotide sequence ID" value="NZ_JBBBDM010000011.1"/>
</dbReference>
<dbReference type="InterPro" id="IPR011109">
    <property type="entry name" value="DNA_bind_recombinase_dom"/>
</dbReference>
<dbReference type="PROSITE" id="PS51737">
    <property type="entry name" value="RECOMBINASE_DNA_BIND"/>
    <property type="match status" value="1"/>
</dbReference>
<comment type="caution">
    <text evidence="3">The sequence shown here is derived from an EMBL/GenBank/DDBJ whole genome shotgun (WGS) entry which is preliminary data.</text>
</comment>
<feature type="domain" description="Resolvase/invertase-type recombinase catalytic" evidence="1">
    <location>
        <begin position="7"/>
        <end position="159"/>
    </location>
</feature>
<protein>
    <submittedName>
        <fullName evidence="3">Recombinase family protein</fullName>
    </submittedName>
</protein>
<evidence type="ECO:0000259" key="1">
    <source>
        <dbReference type="PROSITE" id="PS51736"/>
    </source>
</evidence>
<proteinExistence type="predicted"/>
<dbReference type="InterPro" id="IPR050639">
    <property type="entry name" value="SSR_resolvase"/>
</dbReference>
<dbReference type="SUPFAM" id="SSF53041">
    <property type="entry name" value="Resolvase-like"/>
    <property type="match status" value="1"/>
</dbReference>
<dbReference type="PANTHER" id="PTHR30461">
    <property type="entry name" value="DNA-INVERTASE FROM LAMBDOID PROPHAGE"/>
    <property type="match status" value="1"/>
</dbReference>
<dbReference type="EMBL" id="JBBBDM010000011">
    <property type="protein sequence ID" value="MEI5688637.1"/>
    <property type="molecule type" value="Genomic_DNA"/>
</dbReference>
<dbReference type="InterPro" id="IPR006119">
    <property type="entry name" value="Resolv_N"/>
</dbReference>
<organism evidence="3 4">
    <name type="scientific">Sphingomonas kyungheensis</name>
    <dbReference type="NCBI Taxonomy" id="1069987"/>
    <lineage>
        <taxon>Bacteria</taxon>
        <taxon>Pseudomonadati</taxon>
        <taxon>Pseudomonadota</taxon>
        <taxon>Alphaproteobacteria</taxon>
        <taxon>Sphingomonadales</taxon>
        <taxon>Sphingomonadaceae</taxon>
        <taxon>Sphingomonas</taxon>
    </lineage>
</organism>
<gene>
    <name evidence="3" type="ORF">V8201_16205</name>
</gene>
<feature type="domain" description="Recombinase" evidence="2">
    <location>
        <begin position="167"/>
        <end position="281"/>
    </location>
</feature>
<dbReference type="Gene3D" id="3.40.50.1390">
    <property type="entry name" value="Resolvase, N-terminal catalytic domain"/>
    <property type="match status" value="1"/>
</dbReference>
<evidence type="ECO:0000313" key="4">
    <source>
        <dbReference type="Proteomes" id="UP001367771"/>
    </source>
</evidence>